<feature type="transmembrane region" description="Helical" evidence="1">
    <location>
        <begin position="30"/>
        <end position="49"/>
    </location>
</feature>
<sequence>MSSQTDDGHGSIRGASPAPDDGARDLDLRALIVILMAGTLALVAINLVLKALSTPERPAPYVGLFDVNLETNIPTMWNAALLLGVGTACLLVAGLEQRRRRTGWIVAAVLSLALATDEVLKLHERLRTVGAWLLENTPASLPTYSWVLPGLVVALGGIALVWWWTARKPHHTSWLLRIAVLLYGLGAVVVEAFSGWIEGAYGVGAAYAAVTALEEGLEMSACIVAVVAALRMLRVLDLQSGPRAFFIPEADPGAAAPVAAGA</sequence>
<feature type="transmembrane region" description="Helical" evidence="1">
    <location>
        <begin position="143"/>
        <end position="163"/>
    </location>
</feature>
<comment type="caution">
    <text evidence="2">The sequence shown here is derived from an EMBL/GenBank/DDBJ whole genome shotgun (WGS) entry which is preliminary data.</text>
</comment>
<evidence type="ECO:0000313" key="3">
    <source>
        <dbReference type="Proteomes" id="UP000826651"/>
    </source>
</evidence>
<feature type="transmembrane region" description="Helical" evidence="1">
    <location>
        <begin position="76"/>
        <end position="95"/>
    </location>
</feature>
<evidence type="ECO:0000256" key="1">
    <source>
        <dbReference type="SAM" id="Phobius"/>
    </source>
</evidence>
<evidence type="ECO:0000313" key="2">
    <source>
        <dbReference type="EMBL" id="MBZ2196475.1"/>
    </source>
</evidence>
<organism evidence="2 3">
    <name type="scientific">Occultella gossypii</name>
    <dbReference type="NCBI Taxonomy" id="2800820"/>
    <lineage>
        <taxon>Bacteria</taxon>
        <taxon>Bacillati</taxon>
        <taxon>Actinomycetota</taxon>
        <taxon>Actinomycetes</taxon>
        <taxon>Micrococcales</taxon>
        <taxon>Ruaniaceae</taxon>
        <taxon>Occultella</taxon>
    </lineage>
</organism>
<gene>
    <name evidence="2" type="ORF">KCQ71_09950</name>
</gene>
<feature type="transmembrane region" description="Helical" evidence="1">
    <location>
        <begin position="175"/>
        <end position="197"/>
    </location>
</feature>
<keyword evidence="3" id="KW-1185">Reference proteome</keyword>
<keyword evidence="1" id="KW-0472">Membrane</keyword>
<feature type="transmembrane region" description="Helical" evidence="1">
    <location>
        <begin position="102"/>
        <end position="123"/>
    </location>
</feature>
<protein>
    <submittedName>
        <fullName evidence="2">Uncharacterized protein</fullName>
    </submittedName>
</protein>
<accession>A0ABS7S8B0</accession>
<keyword evidence="1" id="KW-0812">Transmembrane</keyword>
<reference evidence="2 3" key="1">
    <citation type="submission" date="2021-04" db="EMBL/GenBank/DDBJ databases">
        <title>Ruania sp. nov., isolated from sandy soil of mangrove forest.</title>
        <authorList>
            <person name="Ge X."/>
            <person name="Huang R."/>
            <person name="Liu W."/>
        </authorList>
    </citation>
    <scope>NUCLEOTIDE SEQUENCE [LARGE SCALE GENOMIC DNA]</scope>
    <source>
        <strain evidence="2 3">N2-46</strain>
    </source>
</reference>
<dbReference type="EMBL" id="JAGSHT010000010">
    <property type="protein sequence ID" value="MBZ2196475.1"/>
    <property type="molecule type" value="Genomic_DNA"/>
</dbReference>
<keyword evidence="1" id="KW-1133">Transmembrane helix</keyword>
<dbReference type="Proteomes" id="UP000826651">
    <property type="component" value="Unassembled WGS sequence"/>
</dbReference>
<proteinExistence type="predicted"/>
<name>A0ABS7S8B0_9MICO</name>
<dbReference type="RefSeq" id="WP_223405377.1">
    <property type="nucleotide sequence ID" value="NZ_JAGSHT010000010.1"/>
</dbReference>